<dbReference type="Proteomes" id="UP000189059">
    <property type="component" value="Unassembled WGS sequence"/>
</dbReference>
<dbReference type="KEGG" id="pib:BBD41_22250"/>
<dbReference type="GO" id="GO:0008270">
    <property type="term" value="F:zinc ion binding"/>
    <property type="evidence" value="ECO:0007669"/>
    <property type="project" value="InterPro"/>
</dbReference>
<dbReference type="RefSeq" id="WP_077569062.1">
    <property type="nucleotide sequence ID" value="NZ_CP016809.1"/>
</dbReference>
<name>A0A1B2E9X1_9BACL</name>
<proteinExistence type="inferred from homology"/>
<feature type="domain" description="LysM" evidence="9">
    <location>
        <begin position="2"/>
        <end position="47"/>
    </location>
</feature>
<feature type="active site" description="Proton donor/acceptor" evidence="8">
    <location>
        <position position="369"/>
    </location>
</feature>
<feature type="domain" description="Peptidase M14" evidence="10">
    <location>
        <begin position="110"/>
        <end position="400"/>
    </location>
</feature>
<organism evidence="11">
    <name type="scientific">Paenibacillus ihbetae</name>
    <dbReference type="NCBI Taxonomy" id="1870820"/>
    <lineage>
        <taxon>Bacteria</taxon>
        <taxon>Bacillati</taxon>
        <taxon>Bacillota</taxon>
        <taxon>Bacilli</taxon>
        <taxon>Bacillales</taxon>
        <taxon>Paenibacillaceae</taxon>
        <taxon>Paenibacillus</taxon>
    </lineage>
</organism>
<evidence type="ECO:0000256" key="8">
    <source>
        <dbReference type="PROSITE-ProRule" id="PRU01379"/>
    </source>
</evidence>
<dbReference type="PROSITE" id="PS00132">
    <property type="entry name" value="CARBOXYPEPT_ZN_1"/>
    <property type="match status" value="1"/>
</dbReference>
<dbReference type="SMART" id="SM00631">
    <property type="entry name" value="Zn_pept"/>
    <property type="match status" value="1"/>
</dbReference>
<sequence>MQQYVVQKGDTLRRVAARNGLALEQLLTANPWAAQQPYLKKGQLLYLPSSLRRRYIIQEGDTLERIGAAFRLSVDALIDLNPGLTDHSLPPGKTLVLPAPASAHLIRLAGEYGPSELERDIQEMRARYPAVKWTVIGASVLGKPIYAASIGVGPKALHMNAALHANEWITAPCLLRFAEDYAKALSGGTRIYGGDPEAWYAEYTLWLVPMANPDGVELVQEGVTPDHPYYDQLLDWNHGREDFRRWKANIRGVDLGDQFPAHWEEEVERRGKTGPCPQDYAGTAPLCEPEARALYEHTLDISPVRAVSLHSQGKEIYWNYRDYEPPETEGWARLLGKAAGYRPVKLQGSDAGYKDWFIQHYRRPGFTVEIGLGVNPLPLEDFEDLCVEVGSIAAAFMSLK</sequence>
<dbReference type="EMBL" id="CP016809">
    <property type="protein sequence ID" value="ANY76682.1"/>
    <property type="molecule type" value="Genomic_DNA"/>
</dbReference>
<evidence type="ECO:0000313" key="13">
    <source>
        <dbReference type="Proteomes" id="UP000189059"/>
    </source>
</evidence>
<dbReference type="PANTHER" id="PTHR11705">
    <property type="entry name" value="PROTEASE FAMILY M14 CARBOXYPEPTIDASE A,B"/>
    <property type="match status" value="1"/>
</dbReference>
<dbReference type="GO" id="GO:0004181">
    <property type="term" value="F:metallocarboxypeptidase activity"/>
    <property type="evidence" value="ECO:0007669"/>
    <property type="project" value="InterPro"/>
</dbReference>
<feature type="domain" description="LysM" evidence="9">
    <location>
        <begin position="53"/>
        <end position="97"/>
    </location>
</feature>
<dbReference type="InterPro" id="IPR036779">
    <property type="entry name" value="LysM_dom_sf"/>
</dbReference>
<dbReference type="InterPro" id="IPR034274">
    <property type="entry name" value="ENP1_M14_CPD"/>
</dbReference>
<dbReference type="Gene3D" id="3.10.350.10">
    <property type="entry name" value="LysM domain"/>
    <property type="match status" value="2"/>
</dbReference>
<dbReference type="OrthoDB" id="9802862at2"/>
<keyword evidence="6" id="KW-0862">Zinc</keyword>
<evidence type="ECO:0000313" key="12">
    <source>
        <dbReference type="EMBL" id="OOC64320.1"/>
    </source>
</evidence>
<evidence type="ECO:0000256" key="1">
    <source>
        <dbReference type="ARBA" id="ARBA00001947"/>
    </source>
</evidence>
<evidence type="ECO:0000313" key="11">
    <source>
        <dbReference type="EMBL" id="ANY76682.1"/>
    </source>
</evidence>
<dbReference type="EMBL" id="MRVI01000001">
    <property type="protein sequence ID" value="OOC64320.1"/>
    <property type="molecule type" value="Genomic_DNA"/>
</dbReference>
<dbReference type="PROSITE" id="PS52035">
    <property type="entry name" value="PEPTIDASE_M14"/>
    <property type="match status" value="1"/>
</dbReference>
<dbReference type="InterPro" id="IPR018392">
    <property type="entry name" value="LysM"/>
</dbReference>
<keyword evidence="3" id="KW-0645">Protease</keyword>
<reference evidence="11" key="1">
    <citation type="submission" date="2016-08" db="EMBL/GenBank/DDBJ databases">
        <title>Complete Genome Seqeunce of Paenibacillus sp. nov. IHBB 9852 from high altitute lake of Indian trans-Himalayas.</title>
        <authorList>
            <person name="Kiran S."/>
            <person name="Swarnkar M.K."/>
            <person name="Rana A."/>
            <person name="Tewari R."/>
            <person name="Gulati A."/>
        </authorList>
    </citation>
    <scope>NUCLEOTIDE SEQUENCE [LARGE SCALE GENOMIC DNA]</scope>
    <source>
        <strain evidence="11">IHBB 9852</strain>
    </source>
</reference>
<reference evidence="12 13" key="2">
    <citation type="submission" date="2016-12" db="EMBL/GenBank/DDBJ databases">
        <title>Genome sequencing and description of Paenibacillus sp. nov. from high altitude lake in the Indian Trans- Himalayas.</title>
        <authorList>
            <person name="Kiran S."/>
            <person name="Swarnkar M.K."/>
            <person name="Rana A."/>
            <person name="Tewari R."/>
            <person name="Gulati A."/>
        </authorList>
    </citation>
    <scope>NUCLEOTIDE SEQUENCE [LARGE SCALE GENOMIC DNA]</scope>
    <source>
        <strain evidence="12 13">IHBB 9951</strain>
    </source>
</reference>
<comment type="cofactor">
    <cofactor evidence="1">
        <name>Zn(2+)</name>
        <dbReference type="ChEBI" id="CHEBI:29105"/>
    </cofactor>
</comment>
<protein>
    <submittedName>
        <fullName evidence="11">Peptidase M14</fullName>
    </submittedName>
</protein>
<gene>
    <name evidence="12" type="ORF">BBD40_13390</name>
    <name evidence="11" type="ORF">BBD41_22250</name>
</gene>
<keyword evidence="7" id="KW-0482">Metalloprotease</keyword>
<evidence type="ECO:0000256" key="7">
    <source>
        <dbReference type="ARBA" id="ARBA00023049"/>
    </source>
</evidence>
<accession>A0A1B2E9X1</accession>
<evidence type="ECO:0000256" key="2">
    <source>
        <dbReference type="ARBA" id="ARBA00005988"/>
    </source>
</evidence>
<dbReference type="CDD" id="cd06229">
    <property type="entry name" value="M14_Endopeptidase_I"/>
    <property type="match status" value="1"/>
</dbReference>
<evidence type="ECO:0000256" key="3">
    <source>
        <dbReference type="ARBA" id="ARBA00022670"/>
    </source>
</evidence>
<evidence type="ECO:0000256" key="4">
    <source>
        <dbReference type="ARBA" id="ARBA00022723"/>
    </source>
</evidence>
<dbReference type="PRINTS" id="PR00765">
    <property type="entry name" value="CRBOXYPTASEA"/>
</dbReference>
<dbReference type="InterPro" id="IPR057246">
    <property type="entry name" value="CARBOXYPEPT_ZN_1"/>
</dbReference>
<keyword evidence="4" id="KW-0479">Metal-binding</keyword>
<dbReference type="InterPro" id="IPR000834">
    <property type="entry name" value="Peptidase_M14"/>
</dbReference>
<evidence type="ECO:0000259" key="10">
    <source>
        <dbReference type="PROSITE" id="PS52035"/>
    </source>
</evidence>
<dbReference type="CDD" id="cd00118">
    <property type="entry name" value="LysM"/>
    <property type="match status" value="2"/>
</dbReference>
<evidence type="ECO:0000256" key="5">
    <source>
        <dbReference type="ARBA" id="ARBA00022801"/>
    </source>
</evidence>
<evidence type="ECO:0000259" key="9">
    <source>
        <dbReference type="PROSITE" id="PS51782"/>
    </source>
</evidence>
<evidence type="ECO:0000256" key="6">
    <source>
        <dbReference type="ARBA" id="ARBA00022833"/>
    </source>
</evidence>
<dbReference type="Gene3D" id="3.40.630.10">
    <property type="entry name" value="Zn peptidases"/>
    <property type="match status" value="1"/>
</dbReference>
<dbReference type="SUPFAM" id="SSF54106">
    <property type="entry name" value="LysM domain"/>
    <property type="match status" value="2"/>
</dbReference>
<dbReference type="Pfam" id="PF00246">
    <property type="entry name" value="Peptidase_M14"/>
    <property type="match status" value="1"/>
</dbReference>
<dbReference type="Pfam" id="PF01476">
    <property type="entry name" value="LysM"/>
    <property type="match status" value="2"/>
</dbReference>
<dbReference type="AlphaFoldDB" id="A0A1B2E9X1"/>
<dbReference type="GO" id="GO:0006508">
    <property type="term" value="P:proteolysis"/>
    <property type="evidence" value="ECO:0007669"/>
    <property type="project" value="UniProtKB-KW"/>
</dbReference>
<dbReference type="SMART" id="SM00257">
    <property type="entry name" value="LysM"/>
    <property type="match status" value="2"/>
</dbReference>
<keyword evidence="5" id="KW-0378">Hydrolase</keyword>
<dbReference type="GO" id="GO:0005615">
    <property type="term" value="C:extracellular space"/>
    <property type="evidence" value="ECO:0007669"/>
    <property type="project" value="TreeGrafter"/>
</dbReference>
<keyword evidence="13" id="KW-1185">Reference proteome</keyword>
<dbReference type="PROSITE" id="PS51782">
    <property type="entry name" value="LYSM"/>
    <property type="match status" value="2"/>
</dbReference>
<dbReference type="SUPFAM" id="SSF53187">
    <property type="entry name" value="Zn-dependent exopeptidases"/>
    <property type="match status" value="1"/>
</dbReference>
<comment type="similarity">
    <text evidence="2 8">Belongs to the peptidase M14 family.</text>
</comment>
<dbReference type="PANTHER" id="PTHR11705:SF143">
    <property type="entry name" value="SLL0236 PROTEIN"/>
    <property type="match status" value="1"/>
</dbReference>